<feature type="chain" id="PRO_5041444485" description="Vitellogenin II" evidence="2">
    <location>
        <begin position="21"/>
        <end position="331"/>
    </location>
</feature>
<feature type="compositionally biased region" description="Low complexity" evidence="1">
    <location>
        <begin position="262"/>
        <end position="309"/>
    </location>
</feature>
<proteinExistence type="predicted"/>
<evidence type="ECO:0000313" key="3">
    <source>
        <dbReference type="EMBL" id="GJG33451.1"/>
    </source>
</evidence>
<comment type="caution">
    <text evidence="3">The sequence shown here is derived from an EMBL/GenBank/DDBJ whole genome shotgun (WGS) entry which is preliminary data.</text>
</comment>
<feature type="compositionally biased region" description="Gly residues" evidence="1">
    <location>
        <begin position="310"/>
        <end position="331"/>
    </location>
</feature>
<feature type="region of interest" description="Disordered" evidence="1">
    <location>
        <begin position="217"/>
        <end position="331"/>
    </location>
</feature>
<protein>
    <recommendedName>
        <fullName evidence="5">Vitellogenin II</fullName>
    </recommendedName>
</protein>
<organism evidence="3 4">
    <name type="scientific">Xylanibacter ruminicola</name>
    <name type="common">Prevotella ruminicola</name>
    <dbReference type="NCBI Taxonomy" id="839"/>
    <lineage>
        <taxon>Bacteria</taxon>
        <taxon>Pseudomonadati</taxon>
        <taxon>Bacteroidota</taxon>
        <taxon>Bacteroidia</taxon>
        <taxon>Bacteroidales</taxon>
        <taxon>Prevotellaceae</taxon>
        <taxon>Xylanibacter</taxon>
    </lineage>
</organism>
<name>A0AA37I7M4_XYLRU</name>
<dbReference type="Proteomes" id="UP000887097">
    <property type="component" value="Unassembled WGS sequence"/>
</dbReference>
<evidence type="ECO:0000313" key="4">
    <source>
        <dbReference type="Proteomes" id="UP000887097"/>
    </source>
</evidence>
<reference evidence="3" key="1">
    <citation type="submission" date="2021-08" db="EMBL/GenBank/DDBJ databases">
        <title>Prevotella lacticifex sp. nov., isolated from rumen of cow.</title>
        <authorList>
            <person name="Shinkai T."/>
            <person name="Ikeyama N."/>
            <person name="Kumagai M."/>
            <person name="Ohmori H."/>
            <person name="Sakamoto M."/>
            <person name="Ohkuma M."/>
            <person name="Mitsumori M."/>
        </authorList>
    </citation>
    <scope>NUCLEOTIDE SEQUENCE</scope>
    <source>
        <strain evidence="3">JCM 8259</strain>
    </source>
</reference>
<evidence type="ECO:0008006" key="5">
    <source>
        <dbReference type="Google" id="ProtNLM"/>
    </source>
</evidence>
<gene>
    <name evidence="3" type="ORF">PRMUPPPA20_15600</name>
</gene>
<dbReference type="AlphaFoldDB" id="A0AA37I7M4"/>
<feature type="compositionally biased region" description="Basic and acidic residues" evidence="1">
    <location>
        <begin position="241"/>
        <end position="251"/>
    </location>
</feature>
<feature type="signal peptide" evidence="2">
    <location>
        <begin position="1"/>
        <end position="20"/>
    </location>
</feature>
<feature type="compositionally biased region" description="Polar residues" evidence="1">
    <location>
        <begin position="228"/>
        <end position="239"/>
    </location>
</feature>
<evidence type="ECO:0000256" key="2">
    <source>
        <dbReference type="SAM" id="SignalP"/>
    </source>
</evidence>
<dbReference type="RefSeq" id="WP_049769087.1">
    <property type="nucleotide sequence ID" value="NZ_BPTT01000001.1"/>
</dbReference>
<dbReference type="GeneID" id="31502497"/>
<sequence>MKKLLLISMLIGAMPLSMMAQDDDLYFVPKKKAQVEHVKDIAPVVAPQSKAKSSYEVIDGDTTKLDVIDFTDGKGVYPADTLEAEDFALTKNMVRFDDYDVSSNAAFWAGYRAGSSTWGWHSPWYYSRYGWYDPWYYGSWYSSVMWNNPYYLSWWDPYYYGWYDPYWSTWGWPYYGYYGYYSWYSPYRYWGYPYYYGGGGGGRTHYYGHTGNAGSIDIKGSTGRRPSYRNSVANSSSRMGSLRDRASRMGGDRVYSSGNTQRSNSGNFSGRRGGNNSNYNYSSPTRSNSTYSSPSRSSSGSFGSSSSSGSFGGSRSSGGGGGGGSRMGGRR</sequence>
<dbReference type="EMBL" id="BPTT01000001">
    <property type="protein sequence ID" value="GJG33451.1"/>
    <property type="molecule type" value="Genomic_DNA"/>
</dbReference>
<keyword evidence="2" id="KW-0732">Signal</keyword>
<accession>A0AA37I7M4</accession>
<evidence type="ECO:0000256" key="1">
    <source>
        <dbReference type="SAM" id="MobiDB-lite"/>
    </source>
</evidence>